<reference evidence="3 4" key="1">
    <citation type="submission" date="2018-04" db="EMBL/GenBank/DDBJ databases">
        <title>Micromonosporas from Atacama Desert.</title>
        <authorList>
            <person name="Carro L."/>
            <person name="Klenk H.-P."/>
            <person name="Goodfellow M."/>
        </authorList>
    </citation>
    <scope>NUCLEOTIDE SEQUENCE [LARGE SCALE GENOMIC DNA]</scope>
    <source>
        <strain evidence="3 4">LB19</strain>
    </source>
</reference>
<feature type="domain" description="Streptomyces killer toxin-like beta/gamma crystallin" evidence="2">
    <location>
        <begin position="55"/>
        <end position="113"/>
    </location>
</feature>
<dbReference type="OrthoDB" id="4317676at2"/>
<evidence type="ECO:0000313" key="3">
    <source>
        <dbReference type="EMBL" id="RQX15610.1"/>
    </source>
</evidence>
<accession>A0A3N9XRN1</accession>
<dbReference type="Pfam" id="PF09076">
    <property type="entry name" value="Crystall_2"/>
    <property type="match status" value="1"/>
</dbReference>
<gene>
    <name evidence="3" type="ORF">DDE19_19080</name>
</gene>
<feature type="signal peptide" evidence="1">
    <location>
        <begin position="1"/>
        <end position="29"/>
    </location>
</feature>
<dbReference type="RefSeq" id="WP_124820684.1">
    <property type="nucleotide sequence ID" value="NZ_CP109156.1"/>
</dbReference>
<keyword evidence="1" id="KW-0732">Signal</keyword>
<dbReference type="Gene3D" id="2.60.20.30">
    <property type="match status" value="1"/>
</dbReference>
<evidence type="ECO:0000313" key="4">
    <source>
        <dbReference type="Proteomes" id="UP000278981"/>
    </source>
</evidence>
<proteinExistence type="predicted"/>
<dbReference type="Proteomes" id="UP000278981">
    <property type="component" value="Unassembled WGS sequence"/>
</dbReference>
<organism evidence="3 4">
    <name type="scientific">Micromonospora ureilytica</name>
    <dbReference type="NCBI Taxonomy" id="709868"/>
    <lineage>
        <taxon>Bacteria</taxon>
        <taxon>Bacillati</taxon>
        <taxon>Actinomycetota</taxon>
        <taxon>Actinomycetes</taxon>
        <taxon>Micromonosporales</taxon>
        <taxon>Micromonosporaceae</taxon>
        <taxon>Micromonospora</taxon>
    </lineage>
</organism>
<evidence type="ECO:0000256" key="1">
    <source>
        <dbReference type="SAM" id="SignalP"/>
    </source>
</evidence>
<dbReference type="InterPro" id="IPR015161">
    <property type="entry name" value="Sklp_toxin_b/g_crystallin"/>
</dbReference>
<dbReference type="AlphaFoldDB" id="A0A3N9XRN1"/>
<dbReference type="EMBL" id="QDGB01000276">
    <property type="protein sequence ID" value="RQX15610.1"/>
    <property type="molecule type" value="Genomic_DNA"/>
</dbReference>
<comment type="caution">
    <text evidence="3">The sequence shown here is derived from an EMBL/GenBank/DDBJ whole genome shotgun (WGS) entry which is preliminary data.</text>
</comment>
<feature type="chain" id="PRO_5018168120" description="Streptomyces killer toxin-like beta/gamma crystallin domain-containing protein" evidence="1">
    <location>
        <begin position="30"/>
        <end position="115"/>
    </location>
</feature>
<dbReference type="InterPro" id="IPR015791">
    <property type="entry name" value="Antimic/Inh_G_crystallin-like"/>
</dbReference>
<name>A0A3N9XRN1_9ACTN</name>
<sequence>MKTRVKKIALGAVAGLALTIALPASPALAINSVTCGTRTDFLKLDITLGTIGMAKCFASRGVTAVNIGGVYHYTSGNNKVTVNYEAGGQYHTSTVDRGYGVSFGRTVRVYEVRIW</sequence>
<protein>
    <recommendedName>
        <fullName evidence="2">Streptomyces killer toxin-like beta/gamma crystallin domain-containing protein</fullName>
    </recommendedName>
</protein>
<evidence type="ECO:0000259" key="2">
    <source>
        <dbReference type="Pfam" id="PF09076"/>
    </source>
</evidence>